<dbReference type="Proteomes" id="UP000824229">
    <property type="component" value="Unassembled WGS sequence"/>
</dbReference>
<organism evidence="1 2">
    <name type="scientific">Candidatus Cellulosilyticum pullistercoris</name>
    <dbReference type="NCBI Taxonomy" id="2838521"/>
    <lineage>
        <taxon>Bacteria</taxon>
        <taxon>Bacillati</taxon>
        <taxon>Bacillota</taxon>
        <taxon>Clostridia</taxon>
        <taxon>Lachnospirales</taxon>
        <taxon>Cellulosilyticaceae</taxon>
        <taxon>Cellulosilyticum</taxon>
    </lineage>
</organism>
<dbReference type="EMBL" id="JAHLFQ010000110">
    <property type="protein sequence ID" value="MBU3804099.1"/>
    <property type="molecule type" value="Genomic_DNA"/>
</dbReference>
<dbReference type="AlphaFoldDB" id="A0A9E2KAP8"/>
<name>A0A9E2KAP8_9FIRM</name>
<accession>A0A9E2KAP8</accession>
<feature type="non-terminal residue" evidence="1">
    <location>
        <position position="188"/>
    </location>
</feature>
<evidence type="ECO:0000313" key="1">
    <source>
        <dbReference type="EMBL" id="MBU3804099.1"/>
    </source>
</evidence>
<protein>
    <submittedName>
        <fullName evidence="1">Uncharacterized protein</fullName>
    </submittedName>
</protein>
<reference evidence="1" key="1">
    <citation type="journal article" date="2021" name="PeerJ">
        <title>Extensive microbial diversity within the chicken gut microbiome revealed by metagenomics and culture.</title>
        <authorList>
            <person name="Gilroy R."/>
            <person name="Ravi A."/>
            <person name="Getino M."/>
            <person name="Pursley I."/>
            <person name="Horton D.L."/>
            <person name="Alikhan N.F."/>
            <person name="Baker D."/>
            <person name="Gharbi K."/>
            <person name="Hall N."/>
            <person name="Watson M."/>
            <person name="Adriaenssens E.M."/>
            <person name="Foster-Nyarko E."/>
            <person name="Jarju S."/>
            <person name="Secka A."/>
            <person name="Antonio M."/>
            <person name="Oren A."/>
            <person name="Chaudhuri R.R."/>
            <person name="La Ragione R."/>
            <person name="Hildebrand F."/>
            <person name="Pallen M.J."/>
        </authorList>
    </citation>
    <scope>NUCLEOTIDE SEQUENCE</scope>
    <source>
        <strain evidence="1">B5-657</strain>
    </source>
</reference>
<gene>
    <name evidence="1" type="ORF">H9872_05000</name>
</gene>
<sequence>MKFTILKKLLLIGNLIGIVCLVGCSERVFFENQTVVVQEEAGREYPIELYVLEEIQSGKYEPEVGIYTGAYVQKDDNIQGDILAYESLIGQEQTFKVFTYEPDKGISKQDILRCIAQKKTPYIKILLGSDYDLTPLYQFIFDIRESYHTPIFIELYPLTEKAYSISMYKETYQRAYEILHKYLTDIVV</sequence>
<proteinExistence type="predicted"/>
<evidence type="ECO:0000313" key="2">
    <source>
        <dbReference type="Proteomes" id="UP000824229"/>
    </source>
</evidence>
<reference evidence="1" key="2">
    <citation type="submission" date="2021-04" db="EMBL/GenBank/DDBJ databases">
        <authorList>
            <person name="Gilroy R."/>
        </authorList>
    </citation>
    <scope>NUCLEOTIDE SEQUENCE</scope>
    <source>
        <strain evidence="1">B5-657</strain>
    </source>
</reference>
<comment type="caution">
    <text evidence="1">The sequence shown here is derived from an EMBL/GenBank/DDBJ whole genome shotgun (WGS) entry which is preliminary data.</text>
</comment>